<reference evidence="3" key="1">
    <citation type="submission" date="2021-12" db="EMBL/GenBank/DDBJ databases">
        <authorList>
            <person name="Martin H S."/>
        </authorList>
    </citation>
    <scope>NUCLEOTIDE SEQUENCE</scope>
</reference>
<dbReference type="Gene3D" id="3.30.70.270">
    <property type="match status" value="1"/>
</dbReference>
<dbReference type="InterPro" id="IPR001584">
    <property type="entry name" value="Integrase_cat-core"/>
</dbReference>
<sequence>MPVTRSQKDAPSRPGSRPSDRDATDGTSGSEGVTSASASSGTATTSNTSSGTTTTEGTTVTETTVTTATTAASMEGNKEDAAQRMTRKSQEDVPGKDVQGSSKTLKPMGVSRRARSTKTTSSSARRRELEAKEELARLELKQAQAETKLARVRLEMAQCEEEDSVDEDLEDRTAQVQNWIETSVLEDGNKVQPEMRGPHPLEEPQKMKPEENSSTRGATIEIQALTAALKEALTTRGPAGQPTYIHELPYFDGNSSEWMAFKVVYEDTAPMFNNVQNMARLRRALKGNAREAIKSLLYSEASPMEVIQALRRRYGRPDALVLAELDKVKTLPKISENPRDICLFASQISNSVAAIKGLKKPQYLHSPEMVKQIIEKMPTILKFRWYDFIETTEEGEFSDLTLVSKFLNREADKCGAYASTEEKSGFRRTHRQATHSTKEKDFKEKVSRSEKTCPMCEGEHFLVGCQKFLKASVQDRWAIVKKSRVCFKCLQGTHRKESCKKPSCKECKRWHHHLLHVETEKSSSEEQKNKPQEVASIMASVNAVNNARAYLKIIPIEIFGSKGSKKILALMDEGSTVSLLDQKVAEEIGAQGRKEELVIETVGGRLIRKEDSQMLDLTVKGIHQKTKKTLRRVRTIEELKLAPQFLEKKRIEECQHLKKIADSLYYKGESPQLLIGQDNWELIVTQEVRRGKPGQPVASRTGLGWVLHGSDTGGAKVVHFLNTCLHVSTPEEEMHQAIKDHFAIEALGVLPRRPTTDSEERALTILEKTCRRLEDGRFEAGLLWKNEDEQMPESYTSAKNRLFNIEKKIDKDPQLKAEYNKQIQHLIDSKYAEEAPGGQEDSKKTWYLPHFSVVHPLKKKIRIVFDAAAKSKGRSLNDALLPGPDLLQSLFGVLLRFRQGPFAVAADIKEMFLQVRIRPEDRNSLKFLWRGDRRDVAPKEYRMTSVIFGATSSPSTAIYVKNRNAADYKKQYPEAAKAIELNHYMDDYLHSFHSEEDFKRITAQVDFIHKKAGFELRGWASNHSDLLQDVKTESVEKTEVDLGEKEEKTLGLRWFTERDSIGFRANLRNTPDEVAQGLKVPTKREVTSAVMSTFDPLGLASPILIQGKRLLQNIWRSGVGWDEEIEEKEYESWKTYLEKMKLLQDLQIPRCLAPRRTEGELHTFTDASEMAYAATVYWRTENQNGTYDVSLVAAKVRVAPLKPVSIPRLELQAALLGSRLAHSVEEEMDLKIEKKTFWTDSSIVLSWIKTDPRTFKTFVAHRLAEIEDLTKPQDWRWVPTAQNPADDATRDVPEHFDCQHRWYTGPGFLRRDEVHWPAARTFKKETTGEEKAADIVATAGSSYPSPDPEKFSSWKRLWRATARVLQFIQLCRRKEKVHASKEDPTWKTTKRNKKIVEKRHLSSKTSERKYIPLETSLLEQAETLLLRRSQEKCFKEDIRCLQQGKQLEGSSKLKRLDVVLEEGLLRLKGRIDAIRGVTRDYKRPIVLDSKDKTTLLIIEEFHCRFNHGNHATVMNEVRQRFWVLGLRSAIKTIQHQCQWCKTRKARPQELPVGNLPAERLMHGNPPFTCTGIDYFGPMTITVARRHEKRWGALFTCLTTRAVHIELTPSLSTDSMIMALRRFAARRGMPKIIYTDNGTNFVGANKELKEALDTMKQEDLISEAEKIGVQWKFIPPGAPNMGGAWERLVRSIKTALDATLNERQPREEVLHTLLLEAEHIVNSRPLTHLSENPEEEALTPNHFLIGRSCGAARIGSFEDNELVGRHTWKATQRLADHFWQRWLREYLPTLLPRKTKGRVSATDLQVGDIVLIVDHSLPRCIWPRGRILHVYPGPDGRTRVVDVETRGGVLRRPSSRVVLLVPGASPSPGVGAKHEGENVGDGKLIFE</sequence>
<dbReference type="InterPro" id="IPR040676">
    <property type="entry name" value="DUF5641"/>
</dbReference>
<evidence type="ECO:0000259" key="2">
    <source>
        <dbReference type="PROSITE" id="PS50994"/>
    </source>
</evidence>
<evidence type="ECO:0000313" key="4">
    <source>
        <dbReference type="Proteomes" id="UP000838878"/>
    </source>
</evidence>
<dbReference type="GO" id="GO:0015074">
    <property type="term" value="P:DNA integration"/>
    <property type="evidence" value="ECO:0007669"/>
    <property type="project" value="InterPro"/>
</dbReference>
<dbReference type="PROSITE" id="PS50994">
    <property type="entry name" value="INTEGRASE"/>
    <property type="match status" value="1"/>
</dbReference>
<organism evidence="3 4">
    <name type="scientific">Brenthis ino</name>
    <name type="common">lesser marbled fritillary</name>
    <dbReference type="NCBI Taxonomy" id="405034"/>
    <lineage>
        <taxon>Eukaryota</taxon>
        <taxon>Metazoa</taxon>
        <taxon>Ecdysozoa</taxon>
        <taxon>Arthropoda</taxon>
        <taxon>Hexapoda</taxon>
        <taxon>Insecta</taxon>
        <taxon>Pterygota</taxon>
        <taxon>Neoptera</taxon>
        <taxon>Endopterygota</taxon>
        <taxon>Lepidoptera</taxon>
        <taxon>Glossata</taxon>
        <taxon>Ditrysia</taxon>
        <taxon>Papilionoidea</taxon>
        <taxon>Nymphalidae</taxon>
        <taxon>Heliconiinae</taxon>
        <taxon>Argynnini</taxon>
        <taxon>Brenthis</taxon>
    </lineage>
</organism>
<dbReference type="PANTHER" id="PTHR47331">
    <property type="entry name" value="PHD-TYPE DOMAIN-CONTAINING PROTEIN"/>
    <property type="match status" value="1"/>
</dbReference>
<dbReference type="CDD" id="cd01644">
    <property type="entry name" value="RT_pepA17"/>
    <property type="match status" value="1"/>
</dbReference>
<keyword evidence="4" id="KW-1185">Reference proteome</keyword>
<dbReference type="Pfam" id="PF05380">
    <property type="entry name" value="Peptidase_A17"/>
    <property type="match status" value="1"/>
</dbReference>
<dbReference type="OrthoDB" id="7491853at2759"/>
<dbReference type="GO" id="GO:0071897">
    <property type="term" value="P:DNA biosynthetic process"/>
    <property type="evidence" value="ECO:0007669"/>
    <property type="project" value="UniProtKB-ARBA"/>
</dbReference>
<dbReference type="InterPro" id="IPR008042">
    <property type="entry name" value="Retrotrans_Pao"/>
</dbReference>
<feature type="compositionally biased region" description="Basic and acidic residues" evidence="1">
    <location>
        <begin position="76"/>
        <end position="95"/>
    </location>
</feature>
<feature type="compositionally biased region" description="Basic and acidic residues" evidence="1">
    <location>
        <begin position="196"/>
        <end position="213"/>
    </location>
</feature>
<feature type="compositionally biased region" description="Low complexity" evidence="1">
    <location>
        <begin position="26"/>
        <end position="73"/>
    </location>
</feature>
<dbReference type="Proteomes" id="UP000838878">
    <property type="component" value="Unassembled WGS sequence"/>
</dbReference>
<dbReference type="SUPFAM" id="SSF53098">
    <property type="entry name" value="Ribonuclease H-like"/>
    <property type="match status" value="1"/>
</dbReference>
<dbReference type="SUPFAM" id="SSF56672">
    <property type="entry name" value="DNA/RNA polymerases"/>
    <property type="match status" value="1"/>
</dbReference>
<dbReference type="Pfam" id="PF18701">
    <property type="entry name" value="DUF5641"/>
    <property type="match status" value="1"/>
</dbReference>
<dbReference type="InterPro" id="IPR043128">
    <property type="entry name" value="Rev_trsase/Diguanyl_cyclase"/>
</dbReference>
<accession>A0A8S4JHW5</accession>
<dbReference type="Gene3D" id="3.10.10.10">
    <property type="entry name" value="HIV Type 1 Reverse Transcriptase, subunit A, domain 1"/>
    <property type="match status" value="1"/>
</dbReference>
<protein>
    <submittedName>
        <fullName evidence="3">(lesser marbled fritillary) hypothetical protein</fullName>
    </submittedName>
</protein>
<dbReference type="GO" id="GO:0042575">
    <property type="term" value="C:DNA polymerase complex"/>
    <property type="evidence" value="ECO:0007669"/>
    <property type="project" value="UniProtKB-ARBA"/>
</dbReference>
<evidence type="ECO:0000313" key="3">
    <source>
        <dbReference type="EMBL" id="CAH0732070.1"/>
    </source>
</evidence>
<dbReference type="InterPro" id="IPR043502">
    <property type="entry name" value="DNA/RNA_pol_sf"/>
</dbReference>
<dbReference type="InterPro" id="IPR012337">
    <property type="entry name" value="RNaseH-like_sf"/>
</dbReference>
<dbReference type="InterPro" id="IPR005312">
    <property type="entry name" value="DUF1759"/>
</dbReference>
<comment type="caution">
    <text evidence="3">The sequence shown here is derived from an EMBL/GenBank/DDBJ whole genome shotgun (WGS) entry which is preliminary data.</text>
</comment>
<proteinExistence type="predicted"/>
<feature type="domain" description="Integrase catalytic" evidence="2">
    <location>
        <begin position="1562"/>
        <end position="1747"/>
    </location>
</feature>
<feature type="region of interest" description="Disordered" evidence="1">
    <location>
        <begin position="1"/>
        <end position="130"/>
    </location>
</feature>
<dbReference type="Pfam" id="PF17921">
    <property type="entry name" value="Integrase_H2C2"/>
    <property type="match status" value="1"/>
</dbReference>
<feature type="non-terminal residue" evidence="3">
    <location>
        <position position="1886"/>
    </location>
</feature>
<dbReference type="GO" id="GO:0003676">
    <property type="term" value="F:nucleic acid binding"/>
    <property type="evidence" value="ECO:0007669"/>
    <property type="project" value="InterPro"/>
</dbReference>
<dbReference type="PANTHER" id="PTHR47331:SF1">
    <property type="entry name" value="GAG-LIKE PROTEIN"/>
    <property type="match status" value="1"/>
</dbReference>
<dbReference type="InterPro" id="IPR036397">
    <property type="entry name" value="RNaseH_sf"/>
</dbReference>
<feature type="compositionally biased region" description="Basic and acidic residues" evidence="1">
    <location>
        <begin position="1"/>
        <end position="11"/>
    </location>
</feature>
<name>A0A8S4JHW5_9NEOP</name>
<dbReference type="Pfam" id="PF03564">
    <property type="entry name" value="DUF1759"/>
    <property type="match status" value="1"/>
</dbReference>
<dbReference type="InterPro" id="IPR041588">
    <property type="entry name" value="Integrase_H2C2"/>
</dbReference>
<evidence type="ECO:0000256" key="1">
    <source>
        <dbReference type="SAM" id="MobiDB-lite"/>
    </source>
</evidence>
<feature type="region of interest" description="Disordered" evidence="1">
    <location>
        <begin position="190"/>
        <end position="215"/>
    </location>
</feature>
<gene>
    <name evidence="3" type="ORF">BINO364_LOCUS16820</name>
</gene>
<dbReference type="EMBL" id="CAKLHF010000017">
    <property type="protein sequence ID" value="CAH0732070.1"/>
    <property type="molecule type" value="Genomic_DNA"/>
</dbReference>
<dbReference type="Gene3D" id="3.30.420.10">
    <property type="entry name" value="Ribonuclease H-like superfamily/Ribonuclease H"/>
    <property type="match status" value="1"/>
</dbReference>